<comment type="pathway">
    <text evidence="3">Cofactor biosynthesis; thiamine diphosphate biosynthesis; 4-amino-2-methyl-5-diphosphomethylpyrimidine from 5-amino-1-(5-phospho-D-ribosyl)imidazole: step 3/3.</text>
</comment>
<evidence type="ECO:0000256" key="10">
    <source>
        <dbReference type="ARBA" id="ARBA00022777"/>
    </source>
</evidence>
<keyword evidence="12" id="KW-0784">Thiamine biosynthesis</keyword>
<dbReference type="Gene3D" id="3.40.1190.20">
    <property type="match status" value="1"/>
</dbReference>
<dbReference type="InterPro" id="IPR029056">
    <property type="entry name" value="Ribokinase-like"/>
</dbReference>
<dbReference type="PANTHER" id="PTHR20858:SF17">
    <property type="entry name" value="HYDROXYMETHYLPYRIMIDINE_PHOSPHOMETHYLPYRIMIDINE KINASE THI20-RELATED"/>
    <property type="match status" value="1"/>
</dbReference>
<dbReference type="EC" id="2.7.1.49" evidence="5"/>
<evidence type="ECO:0000256" key="8">
    <source>
        <dbReference type="ARBA" id="ARBA00022679"/>
    </source>
</evidence>
<evidence type="ECO:0000313" key="18">
    <source>
        <dbReference type="EMBL" id="RQD77899.1"/>
    </source>
</evidence>
<comment type="pathway">
    <text evidence="13">Cofactor biosynthesis; thiamine diphosphate biosynthesis; 4-amino-2-methyl-5-diphosphomethylpyrimidine from 5-amino-1-(5-phospho-D-ribosyl)imidazole: step 2/3.</text>
</comment>
<dbReference type="Proteomes" id="UP000285138">
    <property type="component" value="Unassembled WGS sequence"/>
</dbReference>
<keyword evidence="9" id="KW-0547">Nucleotide-binding</keyword>
<keyword evidence="8 18" id="KW-0808">Transferase</keyword>
<reference evidence="18 19" key="1">
    <citation type="submission" date="2018-08" db="EMBL/GenBank/DDBJ databases">
        <title>The metabolism and importance of syntrophic acetate oxidation coupled to methane or sulfide production in haloalkaline environments.</title>
        <authorList>
            <person name="Timmers P.H.A."/>
            <person name="Vavourakis C.D."/>
            <person name="Sorokin D.Y."/>
            <person name="Sinninghe Damste J.S."/>
            <person name="Muyzer G."/>
            <person name="Stams A.J.M."/>
            <person name="Plugge C.M."/>
        </authorList>
    </citation>
    <scope>NUCLEOTIDE SEQUENCE [LARGE SCALE GENOMIC DNA]</scope>
    <source>
        <strain evidence="18">MSAO_Bac1</strain>
    </source>
</reference>
<evidence type="ECO:0000256" key="2">
    <source>
        <dbReference type="ARBA" id="ARBA00000565"/>
    </source>
</evidence>
<evidence type="ECO:0000256" key="4">
    <source>
        <dbReference type="ARBA" id="ARBA00009879"/>
    </source>
</evidence>
<evidence type="ECO:0000256" key="6">
    <source>
        <dbReference type="ARBA" id="ARBA00012963"/>
    </source>
</evidence>
<evidence type="ECO:0000259" key="17">
    <source>
        <dbReference type="Pfam" id="PF10120"/>
    </source>
</evidence>
<dbReference type="EC" id="2.7.4.7" evidence="6"/>
<evidence type="ECO:0000256" key="3">
    <source>
        <dbReference type="ARBA" id="ARBA00004769"/>
    </source>
</evidence>
<dbReference type="EMBL" id="QZAA01000047">
    <property type="protein sequence ID" value="RQD77899.1"/>
    <property type="molecule type" value="Genomic_DNA"/>
</dbReference>
<gene>
    <name evidence="18" type="primary">thiD</name>
    <name evidence="18" type="ORF">D5R97_01300</name>
</gene>
<evidence type="ECO:0000256" key="7">
    <source>
        <dbReference type="ARBA" id="ARBA00019161"/>
    </source>
</evidence>
<evidence type="ECO:0000256" key="9">
    <source>
        <dbReference type="ARBA" id="ARBA00022741"/>
    </source>
</evidence>
<dbReference type="PANTHER" id="PTHR20858">
    <property type="entry name" value="PHOSPHOMETHYLPYRIMIDINE KINASE"/>
    <property type="match status" value="1"/>
</dbReference>
<sequence length="452" mass="49633">MKEVLTIAGSDSGGGAGIQADLKTFAALGLHGLSVITALTAQNSQGVRGIMEVPGSFIESQLEAVMTDFNVSSVKTGMLANSNVIKSVARKIKEFNITSIIVDPVMVAKSGDPLLQREAVQALQEELLPLSLAVTPNLEEAEVLSGIKITGDKDLERAAIKIKEFGMKMVIIKGGHLREESRVAVDTLYDGKEFFRFEAPRYETKNTHGTGCTFSAALASYLALDYSFLEAVKKSKEFITLAIKDSYKAGQGYGPVNPMAGLYQEKERYRVLKNLQEGLKILKEACLAPLIPEVQSSLVMALPRAREKSEVAGFPGRIIKVGEEIRILEGPDFNCSRWMSKVVLALLYNGYNWTSALNLKAKEDVLEACKRAGLTMESFNREEEPLDFSQEEIEWGTDHVLKTKGYTPDIIFDGGCCGMEAMVRVMGKDALDVSRKAAAIAREYQKIRKNNR</sequence>
<evidence type="ECO:0000256" key="11">
    <source>
        <dbReference type="ARBA" id="ARBA00022840"/>
    </source>
</evidence>
<dbReference type="AlphaFoldDB" id="A0A424YHX2"/>
<comment type="catalytic activity">
    <reaction evidence="2">
        <text>4-amino-2-methyl-5-(phosphooxymethyl)pyrimidine + ATP = 4-amino-2-methyl-5-(diphosphooxymethyl)pyrimidine + ADP</text>
        <dbReference type="Rhea" id="RHEA:19893"/>
        <dbReference type="ChEBI" id="CHEBI:30616"/>
        <dbReference type="ChEBI" id="CHEBI:57841"/>
        <dbReference type="ChEBI" id="CHEBI:58354"/>
        <dbReference type="ChEBI" id="CHEBI:456216"/>
        <dbReference type="EC" id="2.7.4.7"/>
    </reaction>
</comment>
<dbReference type="FunFam" id="3.40.1190.20:FF:000003">
    <property type="entry name" value="Phosphomethylpyrimidine kinase ThiD"/>
    <property type="match status" value="1"/>
</dbReference>
<dbReference type="GO" id="GO:0009228">
    <property type="term" value="P:thiamine biosynthetic process"/>
    <property type="evidence" value="ECO:0007669"/>
    <property type="project" value="UniProtKB-KW"/>
</dbReference>
<dbReference type="CDD" id="cd01169">
    <property type="entry name" value="HMPP_kinase"/>
    <property type="match status" value="1"/>
</dbReference>
<comment type="catalytic activity">
    <reaction evidence="1">
        <text>4-amino-5-hydroxymethyl-2-methylpyrimidine + ATP = 4-amino-2-methyl-5-(phosphooxymethyl)pyrimidine + ADP + H(+)</text>
        <dbReference type="Rhea" id="RHEA:23096"/>
        <dbReference type="ChEBI" id="CHEBI:15378"/>
        <dbReference type="ChEBI" id="CHEBI:16892"/>
        <dbReference type="ChEBI" id="CHEBI:30616"/>
        <dbReference type="ChEBI" id="CHEBI:58354"/>
        <dbReference type="ChEBI" id="CHEBI:456216"/>
        <dbReference type="EC" id="2.7.1.49"/>
    </reaction>
</comment>
<evidence type="ECO:0000256" key="13">
    <source>
        <dbReference type="ARBA" id="ARBA00037917"/>
    </source>
</evidence>
<evidence type="ECO:0000256" key="12">
    <source>
        <dbReference type="ARBA" id="ARBA00022977"/>
    </source>
</evidence>
<evidence type="ECO:0000259" key="16">
    <source>
        <dbReference type="Pfam" id="PF08543"/>
    </source>
</evidence>
<dbReference type="Pfam" id="PF10120">
    <property type="entry name" value="ThiN"/>
    <property type="match status" value="1"/>
</dbReference>
<organism evidence="18 19">
    <name type="scientific">Candidatus Syntrophonatronum acetioxidans</name>
    <dbReference type="NCBI Taxonomy" id="1795816"/>
    <lineage>
        <taxon>Bacteria</taxon>
        <taxon>Bacillati</taxon>
        <taxon>Bacillota</taxon>
        <taxon>Clostridia</taxon>
        <taxon>Eubacteriales</taxon>
        <taxon>Syntrophomonadaceae</taxon>
        <taxon>Candidatus Syntrophonatronum</taxon>
    </lineage>
</organism>
<dbReference type="NCBIfam" id="TIGR00097">
    <property type="entry name" value="HMP-P_kinase"/>
    <property type="match status" value="1"/>
</dbReference>
<comment type="caution">
    <text evidence="18">The sequence shown here is derived from an EMBL/GenBank/DDBJ whole genome shotgun (WGS) entry which is preliminary data.</text>
</comment>
<dbReference type="InterPro" id="IPR013749">
    <property type="entry name" value="PM/HMP-P_kinase-1"/>
</dbReference>
<dbReference type="InterPro" id="IPR004399">
    <property type="entry name" value="HMP/HMP-P_kinase_dom"/>
</dbReference>
<dbReference type="SUPFAM" id="SSF53613">
    <property type="entry name" value="Ribokinase-like"/>
    <property type="match status" value="1"/>
</dbReference>
<name>A0A424YHX2_9FIRM</name>
<evidence type="ECO:0000313" key="19">
    <source>
        <dbReference type="Proteomes" id="UP000285138"/>
    </source>
</evidence>
<comment type="similarity">
    <text evidence="4">Belongs to the ThiD family.</text>
</comment>
<dbReference type="GO" id="GO:0005524">
    <property type="term" value="F:ATP binding"/>
    <property type="evidence" value="ECO:0007669"/>
    <property type="project" value="UniProtKB-KW"/>
</dbReference>
<proteinExistence type="inferred from homology"/>
<evidence type="ECO:0000256" key="5">
    <source>
        <dbReference type="ARBA" id="ARBA00012135"/>
    </source>
</evidence>
<evidence type="ECO:0000256" key="15">
    <source>
        <dbReference type="ARBA" id="ARBA00043176"/>
    </source>
</evidence>
<dbReference type="InterPro" id="IPR019293">
    <property type="entry name" value="ThiN"/>
</dbReference>
<evidence type="ECO:0000256" key="1">
    <source>
        <dbReference type="ARBA" id="ARBA00000151"/>
    </source>
</evidence>
<protein>
    <recommendedName>
        <fullName evidence="7">Hydroxymethylpyrimidine/phosphomethylpyrimidine kinase</fullName>
        <ecNumber evidence="5">2.7.1.49</ecNumber>
        <ecNumber evidence="6">2.7.4.7</ecNumber>
    </recommendedName>
    <alternativeName>
        <fullName evidence="14">Hydroxymethylpyrimidine kinase</fullName>
    </alternativeName>
    <alternativeName>
        <fullName evidence="15">Hydroxymethylpyrimidine phosphate kinase</fullName>
    </alternativeName>
</protein>
<dbReference type="Pfam" id="PF08543">
    <property type="entry name" value="Phos_pyr_kin"/>
    <property type="match status" value="1"/>
</dbReference>
<feature type="domain" description="Pyridoxamine kinase/Phosphomethylpyrimidine kinase" evidence="16">
    <location>
        <begin position="11"/>
        <end position="257"/>
    </location>
</feature>
<keyword evidence="10 18" id="KW-0418">Kinase</keyword>
<dbReference type="Gene3D" id="3.40.225.10">
    <property type="entry name" value="Class II aldolase/adducin N-terminal domain"/>
    <property type="match status" value="1"/>
</dbReference>
<accession>A0A424YHX2</accession>
<dbReference type="GO" id="GO:0008972">
    <property type="term" value="F:phosphomethylpyrimidine kinase activity"/>
    <property type="evidence" value="ECO:0007669"/>
    <property type="project" value="UniProtKB-EC"/>
</dbReference>
<dbReference type="SUPFAM" id="SSF53639">
    <property type="entry name" value="AraD/HMP-PK domain-like"/>
    <property type="match status" value="1"/>
</dbReference>
<evidence type="ECO:0000256" key="14">
    <source>
        <dbReference type="ARBA" id="ARBA00042102"/>
    </source>
</evidence>
<feature type="domain" description="Thiamine-phosphate synthase ThiN" evidence="17">
    <location>
        <begin position="275"/>
        <end position="437"/>
    </location>
</feature>
<keyword evidence="11" id="KW-0067">ATP-binding</keyword>
<dbReference type="InterPro" id="IPR036409">
    <property type="entry name" value="Aldolase_II/adducin_N_sf"/>
</dbReference>
<dbReference type="GO" id="GO:0005829">
    <property type="term" value="C:cytosol"/>
    <property type="evidence" value="ECO:0007669"/>
    <property type="project" value="TreeGrafter"/>
</dbReference>
<dbReference type="GO" id="GO:0008902">
    <property type="term" value="F:hydroxymethylpyrimidine kinase activity"/>
    <property type="evidence" value="ECO:0007669"/>
    <property type="project" value="UniProtKB-EC"/>
</dbReference>